<proteinExistence type="predicted"/>
<sequence>MTPPPRVLGFGTYEADRHPRVRVLLDGLAARGYRVAECDVPLGLTTADRVAMLRRPWRLPLLGLRLARAWAALTARAVRLRGDRRPDVVLVGYLGHFDVLLARALFPRTTVVLDHLVFAADTAADRGVRGVRGRLLGALDRAALRSADVVVVDTDEHAALVPDALRARVVVVPVGASGEWFAAAEPGRPASPRLSVVFFGLMTPLQGAPVVARALRELGGAVDATVVGDGQDSAAVAEALAGVPRVRRLPWVEPAELPTLVAAHDVCLGVFGTGPKALRVVPNKAFQGAAAGCAVVTSDTPPQRRVLGDGAVLVPPGDAAALAETLRGLAADPARVADLRVAAVRAAEQFTAQAVTRALDVRLREALA</sequence>
<evidence type="ECO:0000313" key="4">
    <source>
        <dbReference type="Proteomes" id="UP001529338"/>
    </source>
</evidence>
<dbReference type="RefSeq" id="WP_289454158.1">
    <property type="nucleotide sequence ID" value="NZ_JAUCGQ010000001.1"/>
</dbReference>
<dbReference type="GO" id="GO:0016757">
    <property type="term" value="F:glycosyltransferase activity"/>
    <property type="evidence" value="ECO:0007669"/>
    <property type="project" value="UniProtKB-KW"/>
</dbReference>
<evidence type="ECO:0000256" key="1">
    <source>
        <dbReference type="ARBA" id="ARBA00022676"/>
    </source>
</evidence>
<dbReference type="EC" id="2.4.-.-" evidence="3"/>
<keyword evidence="4" id="KW-1185">Reference proteome</keyword>
<dbReference type="EMBL" id="JAUCGQ010000001">
    <property type="protein sequence ID" value="MDM7854409.1"/>
    <property type="molecule type" value="Genomic_DNA"/>
</dbReference>
<reference evidence="3 4" key="1">
    <citation type="submission" date="2023-06" db="EMBL/GenBank/DDBJ databases">
        <title>Cellulomonas sp. MW4 Whole genome sequence.</title>
        <authorList>
            <person name="Park S."/>
        </authorList>
    </citation>
    <scope>NUCLEOTIDE SEQUENCE [LARGE SCALE GENOMIC DNA]</scope>
    <source>
        <strain evidence="3 4">MW4</strain>
    </source>
</reference>
<dbReference type="SUPFAM" id="SSF53756">
    <property type="entry name" value="UDP-Glycosyltransferase/glycogen phosphorylase"/>
    <property type="match status" value="1"/>
</dbReference>
<comment type="caution">
    <text evidence="3">The sequence shown here is derived from an EMBL/GenBank/DDBJ whole genome shotgun (WGS) entry which is preliminary data.</text>
</comment>
<dbReference type="PANTHER" id="PTHR12526">
    <property type="entry name" value="GLYCOSYLTRANSFERASE"/>
    <property type="match status" value="1"/>
</dbReference>
<evidence type="ECO:0000313" key="3">
    <source>
        <dbReference type="EMBL" id="MDM7854409.1"/>
    </source>
</evidence>
<keyword evidence="1 3" id="KW-0328">Glycosyltransferase</keyword>
<dbReference type="Gene3D" id="3.40.50.2000">
    <property type="entry name" value="Glycogen Phosphorylase B"/>
    <property type="match status" value="2"/>
</dbReference>
<gene>
    <name evidence="3" type="ORF">QRT04_05650</name>
</gene>
<dbReference type="Proteomes" id="UP001529338">
    <property type="component" value="Unassembled WGS sequence"/>
</dbReference>
<evidence type="ECO:0000256" key="2">
    <source>
        <dbReference type="ARBA" id="ARBA00022679"/>
    </source>
</evidence>
<dbReference type="Pfam" id="PF13692">
    <property type="entry name" value="Glyco_trans_1_4"/>
    <property type="match status" value="1"/>
</dbReference>
<dbReference type="PANTHER" id="PTHR12526:SF510">
    <property type="entry name" value="D-INOSITOL 3-PHOSPHATE GLYCOSYLTRANSFERASE"/>
    <property type="match status" value="1"/>
</dbReference>
<accession>A0ABT7SE08</accession>
<organism evidence="3 4">
    <name type="scientific">Cellulomonas alba</name>
    <dbReference type="NCBI Taxonomy" id="3053467"/>
    <lineage>
        <taxon>Bacteria</taxon>
        <taxon>Bacillati</taxon>
        <taxon>Actinomycetota</taxon>
        <taxon>Actinomycetes</taxon>
        <taxon>Micrococcales</taxon>
        <taxon>Cellulomonadaceae</taxon>
        <taxon>Cellulomonas</taxon>
    </lineage>
</organism>
<protein>
    <submittedName>
        <fullName evidence="3">Glycosyltransferase</fullName>
        <ecNumber evidence="3">2.4.-.-</ecNumber>
    </submittedName>
</protein>
<keyword evidence="2 3" id="KW-0808">Transferase</keyword>
<name>A0ABT7SE08_9CELL</name>